<keyword evidence="1" id="KW-0812">Transmembrane</keyword>
<keyword evidence="1" id="KW-1133">Transmembrane helix</keyword>
<proteinExistence type="predicted"/>
<organism evidence="2 3">
    <name type="scientific">Thioflexithrix psekupsensis</name>
    <dbReference type="NCBI Taxonomy" id="1570016"/>
    <lineage>
        <taxon>Bacteria</taxon>
        <taxon>Pseudomonadati</taxon>
        <taxon>Pseudomonadota</taxon>
        <taxon>Gammaproteobacteria</taxon>
        <taxon>Thiotrichales</taxon>
        <taxon>Thioflexithrix</taxon>
    </lineage>
</organism>
<dbReference type="OrthoDB" id="5659936at2"/>
<dbReference type="AlphaFoldDB" id="A0A251X5R6"/>
<keyword evidence="3" id="KW-1185">Reference proteome</keyword>
<dbReference type="RefSeq" id="WP_086489440.1">
    <property type="nucleotide sequence ID" value="NZ_MSLT01000023.1"/>
</dbReference>
<feature type="transmembrane region" description="Helical" evidence="1">
    <location>
        <begin position="101"/>
        <end position="120"/>
    </location>
</feature>
<evidence type="ECO:0000256" key="1">
    <source>
        <dbReference type="SAM" id="Phobius"/>
    </source>
</evidence>
<accession>A0A251X5R6</accession>
<sequence>METLVLNPSATAQWHALINEAEQLCAAHLDEELQSYLVFLLMRHSNTTEMAHSVMALEYLDSLDAHGQLRETQLRDVGDKCLLFSGLFPERAQKRRVRVSYYVNLGVSAYAMVSASLAGVRARLFAELSRHFVGLMDILQATREVNSAQALLSPLQALELWQDTGSRHALQTLSLYTKGTPVAQSPNETDGQEALVWSRFATGNRSCCH</sequence>
<reference evidence="2 3" key="1">
    <citation type="submission" date="2016-12" db="EMBL/GenBank/DDBJ databases">
        <title>Thioflexothrix psekupsii D3 genome sequencing and assembly.</title>
        <authorList>
            <person name="Fomenkov A."/>
            <person name="Vincze T."/>
            <person name="Grabovich M."/>
            <person name="Anton B.P."/>
            <person name="Dubinina G."/>
            <person name="Orlova M."/>
            <person name="Belousova E."/>
            <person name="Roberts R.J."/>
        </authorList>
    </citation>
    <scope>NUCLEOTIDE SEQUENCE [LARGE SCALE GENOMIC DNA]</scope>
    <source>
        <strain evidence="2">D3</strain>
    </source>
</reference>
<evidence type="ECO:0000313" key="3">
    <source>
        <dbReference type="Proteomes" id="UP000194798"/>
    </source>
</evidence>
<protein>
    <submittedName>
        <fullName evidence="2">Uncharacterized protein</fullName>
    </submittedName>
</protein>
<dbReference type="EMBL" id="MSLT01000023">
    <property type="protein sequence ID" value="OUD12492.1"/>
    <property type="molecule type" value="Genomic_DNA"/>
</dbReference>
<gene>
    <name evidence="2" type="ORF">TPSD3_15450</name>
</gene>
<name>A0A251X5R6_9GAMM</name>
<comment type="caution">
    <text evidence="2">The sequence shown here is derived from an EMBL/GenBank/DDBJ whole genome shotgun (WGS) entry which is preliminary data.</text>
</comment>
<evidence type="ECO:0000313" key="2">
    <source>
        <dbReference type="EMBL" id="OUD12492.1"/>
    </source>
</evidence>
<dbReference type="Proteomes" id="UP000194798">
    <property type="component" value="Unassembled WGS sequence"/>
</dbReference>
<keyword evidence="1" id="KW-0472">Membrane</keyword>